<evidence type="ECO:0000256" key="3">
    <source>
        <dbReference type="ARBA" id="ARBA00022448"/>
    </source>
</evidence>
<dbReference type="NCBIfam" id="TIGR00836">
    <property type="entry name" value="amt"/>
    <property type="match status" value="1"/>
</dbReference>
<feature type="transmembrane region" description="Helical" evidence="8">
    <location>
        <begin position="309"/>
        <end position="327"/>
    </location>
</feature>
<feature type="transmembrane region" description="Helical" evidence="8">
    <location>
        <begin position="186"/>
        <end position="208"/>
    </location>
</feature>
<name>F2LU00_HIPMA</name>
<keyword evidence="7 8" id="KW-0924">Ammonia transport</keyword>
<feature type="chain" id="PRO_5003285914" description="Ammonium transporter" evidence="9">
    <location>
        <begin position="24"/>
        <end position="431"/>
    </location>
</feature>
<keyword evidence="12" id="KW-1185">Reference proteome</keyword>
<feature type="transmembrane region" description="Helical" evidence="8">
    <location>
        <begin position="378"/>
        <end position="398"/>
    </location>
</feature>
<feature type="transmembrane region" description="Helical" evidence="8">
    <location>
        <begin position="33"/>
        <end position="55"/>
    </location>
</feature>
<feature type="transmembrane region" description="Helical" evidence="8">
    <location>
        <begin position="119"/>
        <end position="141"/>
    </location>
</feature>
<keyword evidence="5 8" id="KW-1133">Transmembrane helix</keyword>
<evidence type="ECO:0000256" key="9">
    <source>
        <dbReference type="SAM" id="SignalP"/>
    </source>
</evidence>
<keyword evidence="4 8" id="KW-0812">Transmembrane</keyword>
<comment type="subcellular location">
    <subcellularLocation>
        <location evidence="8">Cell membrane</location>
        <topology evidence="8">Multi-pass membrane protein</topology>
    </subcellularLocation>
    <subcellularLocation>
        <location evidence="1">Membrane</location>
        <topology evidence="1">Multi-pass membrane protein</topology>
    </subcellularLocation>
</comment>
<accession>F2LU00</accession>
<evidence type="ECO:0000313" key="12">
    <source>
        <dbReference type="Proteomes" id="UP000008139"/>
    </source>
</evidence>
<comment type="similarity">
    <text evidence="2 8">Belongs to the ammonia transporter channel (TC 1.A.11.2) family.</text>
</comment>
<dbReference type="InterPro" id="IPR001905">
    <property type="entry name" value="Ammonium_transpt"/>
</dbReference>
<dbReference type="STRING" id="760142.Hipma_0427"/>
<dbReference type="FunCoup" id="F2LU00">
    <property type="interactions" value="200"/>
</dbReference>
<dbReference type="PANTHER" id="PTHR43029:SF10">
    <property type="entry name" value="AMMONIUM TRANSPORTER MEP2"/>
    <property type="match status" value="1"/>
</dbReference>
<keyword evidence="9" id="KW-0732">Signal</keyword>
<dbReference type="GO" id="GO:0005886">
    <property type="term" value="C:plasma membrane"/>
    <property type="evidence" value="ECO:0007669"/>
    <property type="project" value="UniProtKB-SubCell"/>
</dbReference>
<dbReference type="GO" id="GO:0008519">
    <property type="term" value="F:ammonium channel activity"/>
    <property type="evidence" value="ECO:0007669"/>
    <property type="project" value="InterPro"/>
</dbReference>
<organism evidence="11 12">
    <name type="scientific">Hippea maritima (strain ATCC 700847 / DSM 10411 / MH2)</name>
    <dbReference type="NCBI Taxonomy" id="760142"/>
    <lineage>
        <taxon>Bacteria</taxon>
        <taxon>Pseudomonadati</taxon>
        <taxon>Campylobacterota</taxon>
        <taxon>Desulfurellia</taxon>
        <taxon>Desulfurellales</taxon>
        <taxon>Hippeaceae</taxon>
        <taxon>Hippea</taxon>
    </lineage>
</organism>
<dbReference type="SUPFAM" id="SSF111352">
    <property type="entry name" value="Ammonium transporter"/>
    <property type="match status" value="1"/>
</dbReference>
<feature type="transmembrane region" description="Helical" evidence="8">
    <location>
        <begin position="283"/>
        <end position="303"/>
    </location>
</feature>
<feature type="transmembrane region" description="Helical" evidence="8">
    <location>
        <begin position="220"/>
        <end position="240"/>
    </location>
</feature>
<keyword evidence="3 8" id="KW-0813">Transport</keyword>
<evidence type="ECO:0000256" key="4">
    <source>
        <dbReference type="ARBA" id="ARBA00022692"/>
    </source>
</evidence>
<dbReference type="Gene3D" id="1.10.3430.10">
    <property type="entry name" value="Ammonium transporter AmtB like domains"/>
    <property type="match status" value="1"/>
</dbReference>
<feature type="transmembrane region" description="Helical" evidence="8">
    <location>
        <begin position="153"/>
        <end position="174"/>
    </location>
</feature>
<evidence type="ECO:0000256" key="1">
    <source>
        <dbReference type="ARBA" id="ARBA00004141"/>
    </source>
</evidence>
<feature type="signal peptide" evidence="9">
    <location>
        <begin position="1"/>
        <end position="23"/>
    </location>
</feature>
<reference evidence="12" key="2">
    <citation type="submission" date="2011-03" db="EMBL/GenBank/DDBJ databases">
        <title>The complete genome of Hippea maritima DSM 10411.</title>
        <authorList>
            <consortium name="US DOE Joint Genome Institute (JGI-PGF)"/>
            <person name="Lucas S."/>
            <person name="Copeland A."/>
            <person name="Lapidus A."/>
            <person name="Bruce D."/>
            <person name="Goodwin L."/>
            <person name="Pitluck S."/>
            <person name="Peters L."/>
            <person name="Kyrpides N."/>
            <person name="Mavromatis K."/>
            <person name="Pagani I."/>
            <person name="Ivanova N."/>
            <person name="Mikhailova N."/>
            <person name="Lu M."/>
            <person name="Detter J.C."/>
            <person name="Tapia R."/>
            <person name="Han C."/>
            <person name="Land M."/>
            <person name="Hauser L."/>
            <person name="Markowitz V."/>
            <person name="Cheng J.-F."/>
            <person name="Hugenholtz P."/>
            <person name="Woyke T."/>
            <person name="Wu D."/>
            <person name="Spring S."/>
            <person name="Schroeder M."/>
            <person name="Brambilla E."/>
            <person name="Klenk H.-P."/>
            <person name="Eisen J.A."/>
        </authorList>
    </citation>
    <scope>NUCLEOTIDE SEQUENCE [LARGE SCALE GENOMIC DNA]</scope>
    <source>
        <strain evidence="12">ATCC 700847 / DSM 10411 / MH2</strain>
    </source>
</reference>
<feature type="transmembrane region" description="Helical" evidence="8">
    <location>
        <begin position="246"/>
        <end position="271"/>
    </location>
</feature>
<dbReference type="InterPro" id="IPR024041">
    <property type="entry name" value="NH4_transpt_AmtB-like_dom"/>
</dbReference>
<evidence type="ECO:0000313" key="11">
    <source>
        <dbReference type="EMBL" id="AEA33399.1"/>
    </source>
</evidence>
<dbReference type="HOGENOM" id="CLU_000445_33_0_7"/>
<reference evidence="11 12" key="1">
    <citation type="journal article" date="2011" name="Stand. Genomic Sci.">
        <title>Complete genome sequence of the thermophilic sulfur-reducer Hippea maritima type strain (MH(2)).</title>
        <authorList>
            <person name="Huntemann M."/>
            <person name="Lu M."/>
            <person name="Nolan M."/>
            <person name="Lapidus A."/>
            <person name="Lucas S."/>
            <person name="Hammon N."/>
            <person name="Deshpande S."/>
            <person name="Cheng J.F."/>
            <person name="Tapia R."/>
            <person name="Han C."/>
            <person name="Goodwin L."/>
            <person name="Pitluck S."/>
            <person name="Liolios K."/>
            <person name="Pagani I."/>
            <person name="Ivanova N."/>
            <person name="Ovchinikova G."/>
            <person name="Pati A."/>
            <person name="Chen A."/>
            <person name="Palaniappan K."/>
            <person name="Land M."/>
            <person name="Hauser L."/>
            <person name="Jeffries C.D."/>
            <person name="Detter J.C."/>
            <person name="Brambilla E.M."/>
            <person name="Rohde M."/>
            <person name="Spring S."/>
            <person name="Goker M."/>
            <person name="Woyke T."/>
            <person name="Bristow J."/>
            <person name="Eisen J.A."/>
            <person name="Markowitz V."/>
            <person name="Hugenholtz P."/>
            <person name="Kyrpides N.C."/>
            <person name="Klenk H.P."/>
            <person name="Mavromatis K."/>
        </authorList>
    </citation>
    <scope>NUCLEOTIDE SEQUENCE [LARGE SCALE GENOMIC DNA]</scope>
    <source>
        <strain evidence="12">ATCC 700847 / DSM 10411 / MH2</strain>
    </source>
</reference>
<gene>
    <name evidence="11" type="ordered locus">Hipma_0427</name>
</gene>
<dbReference type="EMBL" id="CP002606">
    <property type="protein sequence ID" value="AEA33399.1"/>
    <property type="molecule type" value="Genomic_DNA"/>
</dbReference>
<evidence type="ECO:0000259" key="10">
    <source>
        <dbReference type="Pfam" id="PF00909"/>
    </source>
</evidence>
<keyword evidence="6 8" id="KW-0472">Membrane</keyword>
<dbReference type="PROSITE" id="PS01219">
    <property type="entry name" value="AMMONIUM_TRANSP"/>
    <property type="match status" value="1"/>
</dbReference>
<evidence type="ECO:0000256" key="2">
    <source>
        <dbReference type="ARBA" id="ARBA00005887"/>
    </source>
</evidence>
<feature type="transmembrane region" description="Helical" evidence="8">
    <location>
        <begin position="339"/>
        <end position="358"/>
    </location>
</feature>
<feature type="domain" description="Ammonium transporter AmtB-like" evidence="10">
    <location>
        <begin position="34"/>
        <end position="428"/>
    </location>
</feature>
<dbReference type="KEGG" id="hmr:Hipma_0427"/>
<dbReference type="Proteomes" id="UP000008139">
    <property type="component" value="Chromosome"/>
</dbReference>
<protein>
    <recommendedName>
        <fullName evidence="8">Ammonium transporter</fullName>
    </recommendedName>
</protein>
<evidence type="ECO:0000256" key="7">
    <source>
        <dbReference type="ARBA" id="ARBA00023177"/>
    </source>
</evidence>
<dbReference type="InterPro" id="IPR018047">
    <property type="entry name" value="Ammonium_transpt_CS"/>
</dbReference>
<dbReference type="Pfam" id="PF00909">
    <property type="entry name" value="Ammonium_transp"/>
    <property type="match status" value="1"/>
</dbReference>
<evidence type="ECO:0000256" key="8">
    <source>
        <dbReference type="RuleBase" id="RU362002"/>
    </source>
</evidence>
<proteinExistence type="inferred from homology"/>
<dbReference type="OrthoDB" id="9814202at2"/>
<dbReference type="InterPro" id="IPR029020">
    <property type="entry name" value="Ammonium/urea_transptr"/>
</dbReference>
<dbReference type="PANTHER" id="PTHR43029">
    <property type="entry name" value="AMMONIUM TRANSPORTER MEP2"/>
    <property type="match status" value="1"/>
</dbReference>
<evidence type="ECO:0000256" key="6">
    <source>
        <dbReference type="ARBA" id="ARBA00023136"/>
    </source>
</evidence>
<dbReference type="InParanoid" id="F2LU00"/>
<dbReference type="eggNOG" id="COG0004">
    <property type="taxonomic scope" value="Bacteria"/>
</dbReference>
<dbReference type="RefSeq" id="WP_013681440.1">
    <property type="nucleotide sequence ID" value="NC_015318.1"/>
</dbReference>
<evidence type="ECO:0000256" key="5">
    <source>
        <dbReference type="ARBA" id="ARBA00022989"/>
    </source>
</evidence>
<sequence length="431" mass="45535">MKFISKIMTGLLVFLALPSLAFASNASINSGDTAWVLISAALVMMMTPAGLALFYGGMSRSKNVLNTMGMSFVSYGIVSVLWVIFQFSLAFGTDINGIIGNLRYLLMSTNINIVFDSTHVSVLAFAAFQLTFAAITTALISGSIVERVKFSSWVVFSIIWSTIVYTPLAHWVWGGGWLAKMGIADFAGGLVVETNSGIAGLVFALMIGKRKGFRKISMQPSSIALTALGAGLLWFGWFGFNAGSAISSGALASNAFLTTNTAGAMGAISWMIMDWSIHRHPTILGFVSGAVAGLVAITPAAGFVNNTGAIAIGFIAGLISWVATGYLKYKLGYDDSLDVFGVHGLNGIWGMIAIGLFADPKVNFARGLIYGGSHQIVIQLIGVVATIVFVAIGTFISVKATSILTGGLRVDEEDEIKGLDIAIHTEKGFEL</sequence>
<dbReference type="AlphaFoldDB" id="F2LU00"/>